<dbReference type="InterPro" id="IPR050154">
    <property type="entry name" value="UbiB_kinase"/>
</dbReference>
<dbReference type="EMBL" id="JABWGN010000008">
    <property type="protein sequence ID" value="NUW34019.1"/>
    <property type="molecule type" value="Genomic_DNA"/>
</dbReference>
<feature type="transmembrane region" description="Helical" evidence="2">
    <location>
        <begin position="37"/>
        <end position="56"/>
    </location>
</feature>
<feature type="transmembrane region" description="Helical" evidence="2">
    <location>
        <begin position="638"/>
        <end position="657"/>
    </location>
</feature>
<evidence type="ECO:0000313" key="4">
    <source>
        <dbReference type="EMBL" id="NUW34019.1"/>
    </source>
</evidence>
<dbReference type="Proteomes" id="UP000586042">
    <property type="component" value="Unassembled WGS sequence"/>
</dbReference>
<dbReference type="AlphaFoldDB" id="A0A7Y6I9B7"/>
<dbReference type="InterPro" id="IPR004147">
    <property type="entry name" value="ABC1_dom"/>
</dbReference>
<dbReference type="InterPro" id="IPR011009">
    <property type="entry name" value="Kinase-like_dom_sf"/>
</dbReference>
<keyword evidence="4" id="KW-0808">Transferase</keyword>
<feature type="transmembrane region" description="Helical" evidence="2">
    <location>
        <begin position="669"/>
        <end position="693"/>
    </location>
</feature>
<dbReference type="CDD" id="cd05121">
    <property type="entry name" value="ABC1_ADCK3-like"/>
    <property type="match status" value="1"/>
</dbReference>
<dbReference type="PANTHER" id="PTHR10566">
    <property type="entry name" value="CHAPERONE-ACTIVITY OF BC1 COMPLEX CABC1 -RELATED"/>
    <property type="match status" value="1"/>
</dbReference>
<protein>
    <submittedName>
        <fullName evidence="4">Phosphotransferase</fullName>
    </submittedName>
</protein>
<feature type="transmembrane region" description="Helical" evidence="2">
    <location>
        <begin position="6"/>
        <end position="25"/>
    </location>
</feature>
<feature type="domain" description="ABC1 atypical kinase-like" evidence="3">
    <location>
        <begin position="198"/>
        <end position="318"/>
    </location>
</feature>
<evidence type="ECO:0000256" key="2">
    <source>
        <dbReference type="SAM" id="Phobius"/>
    </source>
</evidence>
<keyword evidence="2" id="KW-1133">Transmembrane helix</keyword>
<keyword evidence="5" id="KW-1185">Reference proteome</keyword>
<evidence type="ECO:0000256" key="1">
    <source>
        <dbReference type="ARBA" id="ARBA00009670"/>
    </source>
</evidence>
<keyword evidence="2" id="KW-0812">Transmembrane</keyword>
<dbReference type="Pfam" id="PF03109">
    <property type="entry name" value="ABC1"/>
    <property type="match status" value="2"/>
</dbReference>
<proteinExistence type="inferred from homology"/>
<feature type="domain" description="ABC1 atypical kinase-like" evidence="3">
    <location>
        <begin position="379"/>
        <end position="478"/>
    </location>
</feature>
<evidence type="ECO:0000313" key="5">
    <source>
        <dbReference type="Proteomes" id="UP000586042"/>
    </source>
</evidence>
<gene>
    <name evidence="4" type="ORF">HTZ77_21655</name>
</gene>
<name>A0A7Y6I9B7_9ACTN</name>
<dbReference type="RefSeq" id="WP_175591471.1">
    <property type="nucleotide sequence ID" value="NZ_JABWGN010000008.1"/>
</dbReference>
<organism evidence="4 5">
    <name type="scientific">Nonomuraea montanisoli</name>
    <dbReference type="NCBI Taxonomy" id="2741721"/>
    <lineage>
        <taxon>Bacteria</taxon>
        <taxon>Bacillati</taxon>
        <taxon>Actinomycetota</taxon>
        <taxon>Actinomycetes</taxon>
        <taxon>Streptosporangiales</taxon>
        <taxon>Streptosporangiaceae</taxon>
        <taxon>Nonomuraea</taxon>
    </lineage>
</organism>
<sequence>MDFPVTLVVSVAALVMILLLAGAARRLLGVRFGAIRTFLAGLLAFTLSAPLLSPILNSFPRTPAGERPVDPGIGALWVLLLVAMCVVLIPMVLLVLAEALVPPGSIPGPLELARSMRGRISRARRYSQITRIAIRHGLGPYLRGRGARVEDRPGRRRLAASLRQALDDGGVTFVKLGQVLSTRRDLLPAEFVEELGLLQDRVAPAPWEQIEPVLTAELGGPPESVFAEFDRTPLAAASIAQVHAARLRTGESVVVKVRRPGIDRVVARDLDIVRRLAATLESRTRWGRSLGVRELAEGFAVALREELDFRVEAANMAAVIAYRSSGGPSGPSGSSGAPDAPGASAVSAALPIVEAFPATGPAGAPGAAGGVTVTYPAPVPALCGERVLVMERLTGGPLAAADGARGLERARALLDCLLRQVLVEGVFHADPHPGNLMLLDDGTLALLDFGSVGRLDAAVRSALQRFLLAMNRQDPVAVTDALLEVMPRPEDVDEPALERALGQFMARHLVPGSASVQMFTDLFRIVSGHGLSVPPEVAAVFRALATLEGTLQRLAPGFDLVGEARAFAGRHLSERLDAGAVKETVVQEVATLLPMLRRLPRRIERIASAAEHGRLGVNVRLLADDRDRRFLTGLLHQVLLTVLGATAGLMAAMLLGLDGGPQVTPAISLFQLIGYNLLVISAILVLRVLIVVFRRPRDARP</sequence>
<evidence type="ECO:0000259" key="3">
    <source>
        <dbReference type="Pfam" id="PF03109"/>
    </source>
</evidence>
<dbReference type="PANTHER" id="PTHR10566:SF113">
    <property type="entry name" value="PROTEIN ACTIVITY OF BC1 COMPLEX KINASE 7, CHLOROPLASTIC"/>
    <property type="match status" value="1"/>
</dbReference>
<keyword evidence="2" id="KW-0472">Membrane</keyword>
<comment type="caution">
    <text evidence="4">The sequence shown here is derived from an EMBL/GenBank/DDBJ whole genome shotgun (WGS) entry which is preliminary data.</text>
</comment>
<dbReference type="SUPFAM" id="SSF56112">
    <property type="entry name" value="Protein kinase-like (PK-like)"/>
    <property type="match status" value="1"/>
</dbReference>
<accession>A0A7Y6I9B7</accession>
<reference evidence="4 5" key="1">
    <citation type="submission" date="2020-06" db="EMBL/GenBank/DDBJ databases">
        <title>Nonomuraea sp. SMC257, a novel actinomycete isolated from soil.</title>
        <authorList>
            <person name="Chanama M."/>
        </authorList>
    </citation>
    <scope>NUCLEOTIDE SEQUENCE [LARGE SCALE GENOMIC DNA]</scope>
    <source>
        <strain evidence="4 5">SMC257</strain>
    </source>
</reference>
<feature type="transmembrane region" description="Helical" evidence="2">
    <location>
        <begin position="76"/>
        <end position="97"/>
    </location>
</feature>
<dbReference type="GO" id="GO:0016740">
    <property type="term" value="F:transferase activity"/>
    <property type="evidence" value="ECO:0007669"/>
    <property type="project" value="UniProtKB-KW"/>
</dbReference>
<comment type="similarity">
    <text evidence="1">Belongs to the protein kinase superfamily. ADCK protein kinase family.</text>
</comment>